<feature type="compositionally biased region" description="Low complexity" evidence="2">
    <location>
        <begin position="1"/>
        <end position="14"/>
    </location>
</feature>
<feature type="compositionally biased region" description="Polar residues" evidence="2">
    <location>
        <begin position="100"/>
        <end position="120"/>
    </location>
</feature>
<feature type="region of interest" description="Disordered" evidence="2">
    <location>
        <begin position="1"/>
        <end position="68"/>
    </location>
</feature>
<reference evidence="3" key="1">
    <citation type="submission" date="2023-10" db="EMBL/GenBank/DDBJ databases">
        <title>Genome assembly of Pristionchus species.</title>
        <authorList>
            <person name="Yoshida K."/>
            <person name="Sommer R.J."/>
        </authorList>
    </citation>
    <scope>NUCLEOTIDE SEQUENCE</scope>
    <source>
        <strain evidence="3">RS5133</strain>
    </source>
</reference>
<dbReference type="Proteomes" id="UP001432322">
    <property type="component" value="Unassembled WGS sequence"/>
</dbReference>
<proteinExistence type="predicted"/>
<dbReference type="AlphaFoldDB" id="A0AAV5WNV3"/>
<accession>A0AAV5WNV3</accession>
<feature type="region of interest" description="Disordered" evidence="2">
    <location>
        <begin position="87"/>
        <end position="139"/>
    </location>
</feature>
<dbReference type="EMBL" id="BTSY01000006">
    <property type="protein sequence ID" value="GMT32631.1"/>
    <property type="molecule type" value="Genomic_DNA"/>
</dbReference>
<evidence type="ECO:0000313" key="3">
    <source>
        <dbReference type="EMBL" id="GMT32631.1"/>
    </source>
</evidence>
<protein>
    <submittedName>
        <fullName evidence="3">Uncharacterized protein</fullName>
    </submittedName>
</protein>
<evidence type="ECO:0000256" key="1">
    <source>
        <dbReference type="SAM" id="Coils"/>
    </source>
</evidence>
<organism evidence="3 4">
    <name type="scientific">Pristionchus fissidentatus</name>
    <dbReference type="NCBI Taxonomy" id="1538716"/>
    <lineage>
        <taxon>Eukaryota</taxon>
        <taxon>Metazoa</taxon>
        <taxon>Ecdysozoa</taxon>
        <taxon>Nematoda</taxon>
        <taxon>Chromadorea</taxon>
        <taxon>Rhabditida</taxon>
        <taxon>Rhabditina</taxon>
        <taxon>Diplogasteromorpha</taxon>
        <taxon>Diplogasteroidea</taxon>
        <taxon>Neodiplogasteridae</taxon>
        <taxon>Pristionchus</taxon>
    </lineage>
</organism>
<gene>
    <name evidence="3" type="ORF">PFISCL1PPCAC_23928</name>
</gene>
<feature type="coiled-coil region" evidence="1">
    <location>
        <begin position="181"/>
        <end position="271"/>
    </location>
</feature>
<evidence type="ECO:0000256" key="2">
    <source>
        <dbReference type="SAM" id="MobiDB-lite"/>
    </source>
</evidence>
<evidence type="ECO:0000313" key="4">
    <source>
        <dbReference type="Proteomes" id="UP001432322"/>
    </source>
</evidence>
<sequence length="313" mass="35182">MARTRAASSAVATKAEAKQPSSTTKNNQTEQCSRVLRKRKVDDSPPLPPKKAAKAKDQAPITKPITRAVRMSAPSYNIATIPTTKAKDQTPIMVRMSAPSYHTATTKAPSRSQKKTTSSAGGDESCRGNRQLKTKKTNEKKSTLEECVRKSSVFAKLPSRIKADLASMTSAGRESCFNAVLKNYNDTKEGLIKKIAEANNKLRERRYKVEELNNDQEEVEMEIEDNEAEIEANEAKLKKLKQEDELLDKTLDELEAREDELQKTTREMRHNNSVLHLEASTLRESNKQLQNTLTRLLMWCGMDEEEAVRRAAM</sequence>
<keyword evidence="1" id="KW-0175">Coiled coil</keyword>
<comment type="caution">
    <text evidence="3">The sequence shown here is derived from an EMBL/GenBank/DDBJ whole genome shotgun (WGS) entry which is preliminary data.</text>
</comment>
<name>A0AAV5WNV3_9BILA</name>
<dbReference type="Gene3D" id="1.10.287.1490">
    <property type="match status" value="1"/>
</dbReference>
<keyword evidence="4" id="KW-1185">Reference proteome</keyword>
<feature type="compositionally biased region" description="Polar residues" evidence="2">
    <location>
        <begin position="19"/>
        <end position="32"/>
    </location>
</feature>